<evidence type="ECO:0000256" key="1">
    <source>
        <dbReference type="SAM" id="Coils"/>
    </source>
</evidence>
<accession>A0A4R7UER4</accession>
<protein>
    <submittedName>
        <fullName evidence="2">Uncharacterized protein</fullName>
    </submittedName>
</protein>
<evidence type="ECO:0000313" key="3">
    <source>
        <dbReference type="Proteomes" id="UP000295757"/>
    </source>
</evidence>
<dbReference type="EMBL" id="SOCN01000001">
    <property type="protein sequence ID" value="TDV24373.1"/>
    <property type="molecule type" value="Genomic_DNA"/>
</dbReference>
<sequence length="178" mass="21442">MSSKVIAKCDLCNKNYYYVFGFSKELALFDIFLSKYEKEQVDLFVEDKFIEYFNKEMNENSNEYQQLTEEKKKELLKQNYHSILEFFQEDEIKLIKSNILISHELEFYPVITVNENPTEREIFNIPLIKLFFLNGKKYNREYDTNTIWYVQFTKDQKQITCPYHLKMTANVIAEGNPN</sequence>
<gene>
    <name evidence="2" type="ORF">BCF59_0338</name>
</gene>
<keyword evidence="1" id="KW-0175">Coiled coil</keyword>
<organism evidence="2 3">
    <name type="scientific">Mycoplasmopsis mustelae</name>
    <dbReference type="NCBI Taxonomy" id="171289"/>
    <lineage>
        <taxon>Bacteria</taxon>
        <taxon>Bacillati</taxon>
        <taxon>Mycoplasmatota</taxon>
        <taxon>Mycoplasmoidales</taxon>
        <taxon>Metamycoplasmataceae</taxon>
        <taxon>Mycoplasmopsis</taxon>
    </lineage>
</organism>
<name>A0A4R7UER4_9BACT</name>
<comment type="caution">
    <text evidence="2">The sequence shown here is derived from an EMBL/GenBank/DDBJ whole genome shotgun (WGS) entry which is preliminary data.</text>
</comment>
<proteinExistence type="predicted"/>
<reference evidence="2 3" key="1">
    <citation type="submission" date="2019-03" db="EMBL/GenBank/DDBJ databases">
        <title>Genomic Encyclopedia of Archaeal and Bacterial Type Strains, Phase II (KMG-II): from individual species to whole genera.</title>
        <authorList>
            <person name="Goeker M."/>
        </authorList>
    </citation>
    <scope>NUCLEOTIDE SEQUENCE [LARGE SCALE GENOMIC DNA]</scope>
    <source>
        <strain evidence="2 3">ATCC 35214</strain>
    </source>
</reference>
<dbReference type="OrthoDB" id="398600at2"/>
<dbReference type="RefSeq" id="WP_134110604.1">
    <property type="nucleotide sequence ID" value="NZ_SOCN01000001.1"/>
</dbReference>
<feature type="coiled-coil region" evidence="1">
    <location>
        <begin position="50"/>
        <end position="77"/>
    </location>
</feature>
<dbReference type="AlphaFoldDB" id="A0A4R7UER4"/>
<keyword evidence="3" id="KW-1185">Reference proteome</keyword>
<dbReference type="Proteomes" id="UP000295757">
    <property type="component" value="Unassembled WGS sequence"/>
</dbReference>
<evidence type="ECO:0000313" key="2">
    <source>
        <dbReference type="EMBL" id="TDV24373.1"/>
    </source>
</evidence>